<dbReference type="Proteomes" id="UP000199019">
    <property type="component" value="Unassembled WGS sequence"/>
</dbReference>
<dbReference type="SUPFAM" id="SSF82171">
    <property type="entry name" value="DPP6 N-terminal domain-like"/>
    <property type="match status" value="1"/>
</dbReference>
<dbReference type="OrthoDB" id="262125at2"/>
<sequence>MRLDELARAAAEDLRESADRDLDPAVSLGRLRRTRRRRKAAWLTAVAAVVVATAVAASDALGGRRAVLPLVPAEPTRTAASARTTAPPRPDEAFVVRSGTGLLSWSSRGLETLHGIEAEVRSFAFSPDGSRVAYGTPTSIVVADPDTGRSERLAACRTDACPVTWTPDGLEVLTSSPGLLRRIEVSTGVERTVALPAGWDPLSLDVSREGLVLMVVGGPDTGRLATVPLSGGMPAVVHTLPRATFGFDARWSPDGRRVAWMSKAEPDLPSVSVSDLVVNVVDADGGHARRLAVVGRCACLGHTPGLDWSPRGRLAVMSSDTRTQTAFEVGPAGKLTRIGGGSGPVAWRPATPG</sequence>
<proteinExistence type="predicted"/>
<dbReference type="AlphaFoldDB" id="A0A1H9XT39"/>
<keyword evidence="1" id="KW-0472">Membrane</keyword>
<dbReference type="InterPro" id="IPR015943">
    <property type="entry name" value="WD40/YVTN_repeat-like_dom_sf"/>
</dbReference>
<organism evidence="2 3">
    <name type="scientific">Pedococcus cremeus</name>
    <dbReference type="NCBI Taxonomy" id="587636"/>
    <lineage>
        <taxon>Bacteria</taxon>
        <taxon>Bacillati</taxon>
        <taxon>Actinomycetota</taxon>
        <taxon>Actinomycetes</taxon>
        <taxon>Micrococcales</taxon>
        <taxon>Intrasporangiaceae</taxon>
        <taxon>Pedococcus</taxon>
    </lineage>
</organism>
<evidence type="ECO:0000313" key="3">
    <source>
        <dbReference type="Proteomes" id="UP000199019"/>
    </source>
</evidence>
<reference evidence="3" key="1">
    <citation type="submission" date="2016-10" db="EMBL/GenBank/DDBJ databases">
        <authorList>
            <person name="Varghese N."/>
            <person name="Submissions S."/>
        </authorList>
    </citation>
    <scope>NUCLEOTIDE SEQUENCE [LARGE SCALE GENOMIC DNA]</scope>
    <source>
        <strain evidence="3">CGMCC 1.6963</strain>
    </source>
</reference>
<dbReference type="EMBL" id="FOHB01000011">
    <property type="protein sequence ID" value="SES48853.1"/>
    <property type="molecule type" value="Genomic_DNA"/>
</dbReference>
<dbReference type="Gene3D" id="2.120.10.60">
    <property type="entry name" value="Tricorn protease N-terminal domain"/>
    <property type="match status" value="1"/>
</dbReference>
<dbReference type="InterPro" id="IPR011659">
    <property type="entry name" value="WD40"/>
</dbReference>
<dbReference type="Gene3D" id="2.130.10.10">
    <property type="entry name" value="YVTN repeat-like/Quinoprotein amine dehydrogenase"/>
    <property type="match status" value="1"/>
</dbReference>
<keyword evidence="3" id="KW-1185">Reference proteome</keyword>
<dbReference type="RefSeq" id="WP_091762737.1">
    <property type="nucleotide sequence ID" value="NZ_FOHB01000011.1"/>
</dbReference>
<protein>
    <submittedName>
        <fullName evidence="2">WD40-like Beta Propeller Repeat</fullName>
    </submittedName>
</protein>
<gene>
    <name evidence="2" type="ORF">SAMN05216199_0230</name>
</gene>
<dbReference type="Pfam" id="PF07676">
    <property type="entry name" value="PD40"/>
    <property type="match status" value="1"/>
</dbReference>
<dbReference type="STRING" id="587636.SAMN05216199_0230"/>
<name>A0A1H9XT39_9MICO</name>
<keyword evidence="1" id="KW-0812">Transmembrane</keyword>
<feature type="transmembrane region" description="Helical" evidence="1">
    <location>
        <begin position="40"/>
        <end position="58"/>
    </location>
</feature>
<keyword evidence="1" id="KW-1133">Transmembrane helix</keyword>
<evidence type="ECO:0000313" key="2">
    <source>
        <dbReference type="EMBL" id="SES48853.1"/>
    </source>
</evidence>
<accession>A0A1H9XT39</accession>
<evidence type="ECO:0000256" key="1">
    <source>
        <dbReference type="SAM" id="Phobius"/>
    </source>
</evidence>